<feature type="transmembrane region" description="Helical" evidence="8">
    <location>
        <begin position="207"/>
        <end position="226"/>
    </location>
</feature>
<dbReference type="InterPro" id="IPR037294">
    <property type="entry name" value="ABC_BtuC-like"/>
</dbReference>
<comment type="similarity">
    <text evidence="2">Belongs to the binding-protein-dependent transport system permease family. FecCD subfamily.</text>
</comment>
<dbReference type="Proteomes" id="UP000001551">
    <property type="component" value="Chromosome"/>
</dbReference>
<dbReference type="eggNOG" id="COG0609">
    <property type="taxonomic scope" value="Bacteria"/>
</dbReference>
<comment type="subcellular location">
    <subcellularLocation>
        <location evidence="1">Cell membrane</location>
        <topology evidence="1">Multi-pass membrane protein</topology>
    </subcellularLocation>
</comment>
<dbReference type="KEGG" id="eha:Ethha_0990"/>
<evidence type="ECO:0000256" key="8">
    <source>
        <dbReference type="SAM" id="Phobius"/>
    </source>
</evidence>
<dbReference type="HOGENOM" id="CLU_013016_0_2_9"/>
<keyword evidence="3" id="KW-0813">Transport</keyword>
<protein>
    <submittedName>
        <fullName evidence="9">Transport system permease protein</fullName>
    </submittedName>
</protein>
<dbReference type="Pfam" id="PF01032">
    <property type="entry name" value="FecCD"/>
    <property type="match status" value="1"/>
</dbReference>
<keyword evidence="10" id="KW-1185">Reference proteome</keyword>
<evidence type="ECO:0000313" key="10">
    <source>
        <dbReference type="Proteomes" id="UP000001551"/>
    </source>
</evidence>
<evidence type="ECO:0000256" key="2">
    <source>
        <dbReference type="ARBA" id="ARBA00007935"/>
    </source>
</evidence>
<organism evidence="9 10">
    <name type="scientific">Ethanoligenens harbinense (strain DSM 18485 / JCM 12961 / CGMCC 1.5033 / YUAN-3)</name>
    <dbReference type="NCBI Taxonomy" id="663278"/>
    <lineage>
        <taxon>Bacteria</taxon>
        <taxon>Bacillati</taxon>
        <taxon>Bacillota</taxon>
        <taxon>Clostridia</taxon>
        <taxon>Eubacteriales</taxon>
        <taxon>Oscillospiraceae</taxon>
        <taxon>Ethanoligenens</taxon>
    </lineage>
</organism>
<dbReference type="RefSeq" id="WP_013484904.1">
    <property type="nucleotide sequence ID" value="NC_014828.1"/>
</dbReference>
<feature type="transmembrane region" description="Helical" evidence="8">
    <location>
        <begin position="105"/>
        <end position="124"/>
    </location>
</feature>
<dbReference type="STRING" id="663278.Ethha_0990"/>
<feature type="transmembrane region" description="Helical" evidence="8">
    <location>
        <begin position="75"/>
        <end position="93"/>
    </location>
</feature>
<name>E6U443_ETHHY</name>
<proteinExistence type="inferred from homology"/>
<evidence type="ECO:0000256" key="7">
    <source>
        <dbReference type="ARBA" id="ARBA00023136"/>
    </source>
</evidence>
<keyword evidence="5 8" id="KW-0812">Transmembrane</keyword>
<evidence type="ECO:0000256" key="3">
    <source>
        <dbReference type="ARBA" id="ARBA00022448"/>
    </source>
</evidence>
<dbReference type="SUPFAM" id="SSF81345">
    <property type="entry name" value="ABC transporter involved in vitamin B12 uptake, BtuC"/>
    <property type="match status" value="1"/>
</dbReference>
<feature type="transmembrane region" description="Helical" evidence="8">
    <location>
        <begin position="319"/>
        <end position="338"/>
    </location>
</feature>
<sequence>MKCGESRGWCHAGKKSPLFWMVGLGVAVAVLLAVSLCMGRFSIWPGDFVWLLRERLAGAASDAGYVFFDVRLPRILAALFIGAGLSMAGGAYQGIFNNPMVSPDLLGASSGAAFGAVLGILLSFSALGMELSAFLMGIAAVVITYVISLAAGGRGDLLSVLLTGSVVGSLFAAFTAGATYLSDPNSKMPEIAFWLMGGLANVSFREVWLLFLPFCLGGGILFLQRWQLNLLTFGDEEAMALGVNAARVRLCVTVGATLLTASSVAVAGMVGWVGLIIPHMGRALVGPDYRALLPVSALMGAGFLLLVDDVARNVNTTEIPLSILTAIVGAPFFILLLARRIRTQQEL</sequence>
<dbReference type="PANTHER" id="PTHR30472">
    <property type="entry name" value="FERRIC ENTEROBACTIN TRANSPORT SYSTEM PERMEASE PROTEIN"/>
    <property type="match status" value="1"/>
</dbReference>
<reference evidence="9 10" key="1">
    <citation type="submission" date="2010-12" db="EMBL/GenBank/DDBJ databases">
        <title>Complete sequence of Ethanoligenens harbinense YUAN-3.</title>
        <authorList>
            <person name="Lucas S."/>
            <person name="Copeland A."/>
            <person name="Lapidus A."/>
            <person name="Cheng J.-F."/>
            <person name="Bruce D."/>
            <person name="Goodwin L."/>
            <person name="Pitluck S."/>
            <person name="Chertkov O."/>
            <person name="Misra M."/>
            <person name="Detter J.C."/>
            <person name="Han C."/>
            <person name="Tapia R."/>
            <person name="Land M."/>
            <person name="Hauser L."/>
            <person name="Jeffries C."/>
            <person name="Kyrpides N."/>
            <person name="Ivanova N."/>
            <person name="Mikhailova N."/>
            <person name="Wang A."/>
            <person name="Mouttaki H."/>
            <person name="He Z."/>
            <person name="Zhou J."/>
            <person name="Hemme C.L."/>
            <person name="Woyke T."/>
        </authorList>
    </citation>
    <scope>NUCLEOTIDE SEQUENCE [LARGE SCALE GENOMIC DNA]</scope>
    <source>
        <strain evidence="10">DSM 18485 / JCM 12961 / CGMCC 1.5033 / YUAN-3</strain>
    </source>
</reference>
<keyword evidence="7 8" id="KW-0472">Membrane</keyword>
<feature type="transmembrane region" description="Helical" evidence="8">
    <location>
        <begin position="246"/>
        <end position="277"/>
    </location>
</feature>
<feature type="transmembrane region" description="Helical" evidence="8">
    <location>
        <begin position="131"/>
        <end position="151"/>
    </location>
</feature>
<keyword evidence="6 8" id="KW-1133">Transmembrane helix</keyword>
<dbReference type="GO" id="GO:0005886">
    <property type="term" value="C:plasma membrane"/>
    <property type="evidence" value="ECO:0007669"/>
    <property type="project" value="UniProtKB-SubCell"/>
</dbReference>
<keyword evidence="4" id="KW-1003">Cell membrane</keyword>
<dbReference type="InterPro" id="IPR000522">
    <property type="entry name" value="ABC_transptr_permease_BtuC"/>
</dbReference>
<feature type="transmembrane region" description="Helical" evidence="8">
    <location>
        <begin position="289"/>
        <end position="307"/>
    </location>
</feature>
<gene>
    <name evidence="9" type="ordered locus">Ethha_0990</name>
</gene>
<dbReference type="Gene3D" id="1.10.3470.10">
    <property type="entry name" value="ABC transporter involved in vitamin B12 uptake, BtuC"/>
    <property type="match status" value="1"/>
</dbReference>
<feature type="transmembrane region" description="Helical" evidence="8">
    <location>
        <begin position="18"/>
        <end position="38"/>
    </location>
</feature>
<dbReference type="GO" id="GO:0022857">
    <property type="term" value="F:transmembrane transporter activity"/>
    <property type="evidence" value="ECO:0007669"/>
    <property type="project" value="InterPro"/>
</dbReference>
<evidence type="ECO:0000256" key="1">
    <source>
        <dbReference type="ARBA" id="ARBA00004651"/>
    </source>
</evidence>
<dbReference type="AlphaFoldDB" id="E6U443"/>
<dbReference type="FunFam" id="1.10.3470.10:FF:000001">
    <property type="entry name" value="Vitamin B12 ABC transporter permease BtuC"/>
    <property type="match status" value="1"/>
</dbReference>
<evidence type="ECO:0000256" key="4">
    <source>
        <dbReference type="ARBA" id="ARBA00022475"/>
    </source>
</evidence>
<dbReference type="GO" id="GO:0033214">
    <property type="term" value="P:siderophore-iron import into cell"/>
    <property type="evidence" value="ECO:0007669"/>
    <property type="project" value="TreeGrafter"/>
</dbReference>
<evidence type="ECO:0000313" key="9">
    <source>
        <dbReference type="EMBL" id="ADU26543.1"/>
    </source>
</evidence>
<dbReference type="PANTHER" id="PTHR30472:SF70">
    <property type="entry name" value="MOLYBDATE IMPORT SYSTEM PERMEASE PROTEIN MOLB"/>
    <property type="match status" value="1"/>
</dbReference>
<evidence type="ECO:0000256" key="6">
    <source>
        <dbReference type="ARBA" id="ARBA00022989"/>
    </source>
</evidence>
<feature type="transmembrane region" description="Helical" evidence="8">
    <location>
        <begin position="157"/>
        <end position="181"/>
    </location>
</feature>
<dbReference type="CDD" id="cd06550">
    <property type="entry name" value="TM_ABC_iron-siderophores_like"/>
    <property type="match status" value="1"/>
</dbReference>
<evidence type="ECO:0000256" key="5">
    <source>
        <dbReference type="ARBA" id="ARBA00022692"/>
    </source>
</evidence>
<accession>E6U443</accession>
<dbReference type="EMBL" id="CP002400">
    <property type="protein sequence ID" value="ADU26543.1"/>
    <property type="molecule type" value="Genomic_DNA"/>
</dbReference>